<dbReference type="Gene3D" id="3.40.50.1820">
    <property type="entry name" value="alpha/beta hydrolase"/>
    <property type="match status" value="1"/>
</dbReference>
<name>A0A5N4A4L3_PHOPY</name>
<feature type="domain" description="AB hydrolase-1" evidence="2">
    <location>
        <begin position="135"/>
        <end position="342"/>
    </location>
</feature>
<dbReference type="Pfam" id="PF00561">
    <property type="entry name" value="Abhydrolase_1"/>
    <property type="match status" value="1"/>
</dbReference>
<dbReference type="AlphaFoldDB" id="A0A5N4A4L3"/>
<gene>
    <name evidence="3" type="ORF">PPYR_14200</name>
</gene>
<dbReference type="PANTHER" id="PTHR12277">
    <property type="entry name" value="ALPHA/BETA HYDROLASE DOMAIN-CONTAINING PROTEIN"/>
    <property type="match status" value="1"/>
</dbReference>
<reference evidence="3 4" key="1">
    <citation type="journal article" date="2018" name="Elife">
        <title>Firefly genomes illuminate parallel origins of bioluminescence in beetles.</title>
        <authorList>
            <person name="Fallon T.R."/>
            <person name="Lower S.E."/>
            <person name="Chang C.H."/>
            <person name="Bessho-Uehara M."/>
            <person name="Martin G.J."/>
            <person name="Bewick A.J."/>
            <person name="Behringer M."/>
            <person name="Debat H.J."/>
            <person name="Wong I."/>
            <person name="Day J.C."/>
            <person name="Suvorov A."/>
            <person name="Silva C.J."/>
            <person name="Stanger-Hall K.F."/>
            <person name="Hall D.W."/>
            <person name="Schmitz R.J."/>
            <person name="Nelson D.R."/>
            <person name="Lewis S.M."/>
            <person name="Shigenobu S."/>
            <person name="Bybee S.M."/>
            <person name="Larracuente A.M."/>
            <person name="Oba Y."/>
            <person name="Weng J.K."/>
        </authorList>
    </citation>
    <scope>NUCLEOTIDE SEQUENCE [LARGE SCALE GENOMIC DNA]</scope>
    <source>
        <strain evidence="3">1611_PpyrPB1</strain>
        <tissue evidence="3">Whole body</tissue>
    </source>
</reference>
<evidence type="ECO:0000313" key="4">
    <source>
        <dbReference type="Proteomes" id="UP000327044"/>
    </source>
</evidence>
<dbReference type="Proteomes" id="UP000327044">
    <property type="component" value="Unassembled WGS sequence"/>
</dbReference>
<organism evidence="3 4">
    <name type="scientific">Photinus pyralis</name>
    <name type="common">Common eastern firefly</name>
    <name type="synonym">Lampyris pyralis</name>
    <dbReference type="NCBI Taxonomy" id="7054"/>
    <lineage>
        <taxon>Eukaryota</taxon>
        <taxon>Metazoa</taxon>
        <taxon>Ecdysozoa</taxon>
        <taxon>Arthropoda</taxon>
        <taxon>Hexapoda</taxon>
        <taxon>Insecta</taxon>
        <taxon>Pterygota</taxon>
        <taxon>Neoptera</taxon>
        <taxon>Endopterygota</taxon>
        <taxon>Coleoptera</taxon>
        <taxon>Polyphaga</taxon>
        <taxon>Elateriformia</taxon>
        <taxon>Elateroidea</taxon>
        <taxon>Lampyridae</taxon>
        <taxon>Lampyrinae</taxon>
        <taxon>Photinus</taxon>
    </lineage>
</organism>
<dbReference type="GO" id="GO:0052651">
    <property type="term" value="P:monoacylglycerol catabolic process"/>
    <property type="evidence" value="ECO:0007669"/>
    <property type="project" value="TreeGrafter"/>
</dbReference>
<keyword evidence="1" id="KW-0812">Transmembrane</keyword>
<comment type="caution">
    <text evidence="3">The sequence shown here is derived from an EMBL/GenBank/DDBJ whole genome shotgun (WGS) entry which is preliminary data.</text>
</comment>
<dbReference type="InterPro" id="IPR029058">
    <property type="entry name" value="AB_hydrolase_fold"/>
</dbReference>
<keyword evidence="1" id="KW-1133">Transmembrane helix</keyword>
<dbReference type="OrthoDB" id="10249433at2759"/>
<keyword evidence="4" id="KW-1185">Reference proteome</keyword>
<dbReference type="GO" id="GO:0006660">
    <property type="term" value="P:phosphatidylserine catabolic process"/>
    <property type="evidence" value="ECO:0007669"/>
    <property type="project" value="TreeGrafter"/>
</dbReference>
<evidence type="ECO:0000256" key="1">
    <source>
        <dbReference type="SAM" id="Phobius"/>
    </source>
</evidence>
<dbReference type="InterPro" id="IPR000073">
    <property type="entry name" value="AB_hydrolase_1"/>
</dbReference>
<evidence type="ECO:0000259" key="2">
    <source>
        <dbReference type="Pfam" id="PF00561"/>
    </source>
</evidence>
<sequence>MADAEGTSGLIGSMRVVVPLGIVLMLHSLNVISTCTLSALLLAFLLIFVVGPFTYRYSHRFRQSTIFLNFVTIPLQADVKNPGKYGLKAVLNFYLMTDDDITLGVWHIAHEDAIDSCDGQDIEHYRSALGDGRDVVLYCHGNAGNRSVPHRVEMYAVLRRQFHVIAFDYRSYGDSSPVPPSERGLVADSLFIFKWVRGLAKGNVFVWGHSLGTAISTHMLDVAAASDLRSVGLILESPFNNMQDELRLHPFTKLFRSLPWFRYCVLEPVKSSNLLFQTDEHINNVDCPILILHAKDDVIVPFQLGLKLYKSAKENRLKTQGEVRFHQFEESLWFGHKYICRSPDLGEIIRSFVVDCLTTNGTD</sequence>
<dbReference type="GO" id="GO:0047372">
    <property type="term" value="F:monoacylglycerol lipase activity"/>
    <property type="evidence" value="ECO:0007669"/>
    <property type="project" value="TreeGrafter"/>
</dbReference>
<dbReference type="InParanoid" id="A0A5N4A4L3"/>
<dbReference type="PANTHER" id="PTHR12277:SF194">
    <property type="entry name" value="FI04476P"/>
    <property type="match status" value="1"/>
</dbReference>
<evidence type="ECO:0000313" key="3">
    <source>
        <dbReference type="EMBL" id="KAB0792241.1"/>
    </source>
</evidence>
<dbReference type="FunCoup" id="A0A5N4A4L3">
    <property type="interactions" value="719"/>
</dbReference>
<dbReference type="GO" id="GO:0005789">
    <property type="term" value="C:endoplasmic reticulum membrane"/>
    <property type="evidence" value="ECO:0007669"/>
    <property type="project" value="TreeGrafter"/>
</dbReference>
<feature type="transmembrane region" description="Helical" evidence="1">
    <location>
        <begin position="31"/>
        <end position="55"/>
    </location>
</feature>
<dbReference type="GO" id="GO:0004622">
    <property type="term" value="F:phosphatidylcholine lysophospholipase activity"/>
    <property type="evidence" value="ECO:0007669"/>
    <property type="project" value="TreeGrafter"/>
</dbReference>
<proteinExistence type="predicted"/>
<protein>
    <recommendedName>
        <fullName evidence="2">AB hydrolase-1 domain-containing protein</fullName>
    </recommendedName>
</protein>
<accession>A0A5N4A4L3</accession>
<dbReference type="SUPFAM" id="SSF53474">
    <property type="entry name" value="alpha/beta-Hydrolases"/>
    <property type="match status" value="1"/>
</dbReference>
<dbReference type="EMBL" id="VVIM01000010">
    <property type="protein sequence ID" value="KAB0792241.1"/>
    <property type="molecule type" value="Genomic_DNA"/>
</dbReference>
<keyword evidence="1" id="KW-0472">Membrane</keyword>